<name>A0A420XQ24_9ACTN</name>
<dbReference type="RefSeq" id="WP_231121653.1">
    <property type="nucleotide sequence ID" value="NZ_RBWV01000011.1"/>
</dbReference>
<dbReference type="InterPro" id="IPR045121">
    <property type="entry name" value="CoAse"/>
</dbReference>
<dbReference type="PROSITE" id="PS00893">
    <property type="entry name" value="NUDIX_BOX"/>
    <property type="match status" value="1"/>
</dbReference>
<dbReference type="InterPro" id="IPR000086">
    <property type="entry name" value="NUDIX_hydrolase_dom"/>
</dbReference>
<dbReference type="PANTHER" id="PTHR12992:SF11">
    <property type="entry name" value="MITOCHONDRIAL COENZYME A DIPHOSPHATASE NUDT8"/>
    <property type="match status" value="1"/>
</dbReference>
<dbReference type="PROSITE" id="PS51462">
    <property type="entry name" value="NUDIX"/>
    <property type="match status" value="1"/>
</dbReference>
<comment type="cofactor">
    <cofactor evidence="1">
        <name>Mn(2+)</name>
        <dbReference type="ChEBI" id="CHEBI:29035"/>
    </cofactor>
</comment>
<evidence type="ECO:0000256" key="7">
    <source>
        <dbReference type="SAM" id="MobiDB-lite"/>
    </source>
</evidence>
<dbReference type="GO" id="GO:0010945">
    <property type="term" value="F:coenzyme A diphosphatase activity"/>
    <property type="evidence" value="ECO:0007669"/>
    <property type="project" value="InterPro"/>
</dbReference>
<keyword evidence="4" id="KW-0378">Hydrolase</keyword>
<dbReference type="InterPro" id="IPR020084">
    <property type="entry name" value="NUDIX_hydrolase_CS"/>
</dbReference>
<dbReference type="AlphaFoldDB" id="A0A420XQ24"/>
<comment type="caution">
    <text evidence="9">The sequence shown here is derived from an EMBL/GenBank/DDBJ whole genome shotgun (WGS) entry which is preliminary data.</text>
</comment>
<comment type="cofactor">
    <cofactor evidence="2">
        <name>Mg(2+)</name>
        <dbReference type="ChEBI" id="CHEBI:18420"/>
    </cofactor>
</comment>
<feature type="region of interest" description="Disordered" evidence="7">
    <location>
        <begin position="208"/>
        <end position="233"/>
    </location>
</feature>
<evidence type="ECO:0000256" key="2">
    <source>
        <dbReference type="ARBA" id="ARBA00001946"/>
    </source>
</evidence>
<evidence type="ECO:0000313" key="10">
    <source>
        <dbReference type="Proteomes" id="UP000281955"/>
    </source>
</evidence>
<protein>
    <submittedName>
        <fullName evidence="9">ADP-ribose pyrophosphatase YjhB (NUDIX family)</fullName>
    </submittedName>
</protein>
<feature type="domain" description="Nudix hydrolase" evidence="8">
    <location>
        <begin position="40"/>
        <end position="174"/>
    </location>
</feature>
<dbReference type="Proteomes" id="UP000281955">
    <property type="component" value="Unassembled WGS sequence"/>
</dbReference>
<reference evidence="9 10" key="1">
    <citation type="submission" date="2018-10" db="EMBL/GenBank/DDBJ databases">
        <title>Genomic Encyclopedia of Archaeal and Bacterial Type Strains, Phase II (KMG-II): from individual species to whole genera.</title>
        <authorList>
            <person name="Goeker M."/>
        </authorList>
    </citation>
    <scope>NUCLEOTIDE SEQUENCE [LARGE SCALE GENOMIC DNA]</scope>
    <source>
        <strain evidence="9 10">RP-AC37</strain>
    </source>
</reference>
<dbReference type="Gene3D" id="3.90.79.10">
    <property type="entry name" value="Nucleoside Triphosphate Pyrophosphohydrolase"/>
    <property type="match status" value="1"/>
</dbReference>
<accession>A0A420XQ24</accession>
<dbReference type="GO" id="GO:0046872">
    <property type="term" value="F:metal ion binding"/>
    <property type="evidence" value="ECO:0007669"/>
    <property type="project" value="UniProtKB-KW"/>
</dbReference>
<evidence type="ECO:0000259" key="8">
    <source>
        <dbReference type="PROSITE" id="PS51462"/>
    </source>
</evidence>
<evidence type="ECO:0000256" key="6">
    <source>
        <dbReference type="ARBA" id="ARBA00023211"/>
    </source>
</evidence>
<dbReference type="CDD" id="cd03426">
    <property type="entry name" value="NUDIX_CoAse_Nudt7"/>
    <property type="match status" value="1"/>
</dbReference>
<keyword evidence="5" id="KW-0460">Magnesium</keyword>
<dbReference type="FunCoup" id="A0A420XQ24">
    <property type="interactions" value="71"/>
</dbReference>
<dbReference type="SUPFAM" id="SSF55811">
    <property type="entry name" value="Nudix"/>
    <property type="match status" value="1"/>
</dbReference>
<sequence>MTAAREAEPVGLPPALAPLGGLVGRVRREDLSRHLTPAEGGRPSAVLLVFAVGDAGAEVLLLQRAAGLRNHPGQVAFPGGSVDAGESLVECAVREAEEETGLDPAGVRVLGTLPSLYLPPSGYVVTPVLAWEAAPSPVAPGDPGEVSSVHRVSVRDLVDPAHRLRVRHPASGYVGPAFAVDGLLVWGFTAMLLSSVLRLAGWERPWDQEAEPVDAPAAPSAAGPAAAPPGPAA</sequence>
<dbReference type="InterPro" id="IPR015797">
    <property type="entry name" value="NUDIX_hydrolase-like_dom_sf"/>
</dbReference>
<evidence type="ECO:0000313" key="9">
    <source>
        <dbReference type="EMBL" id="RKS75383.1"/>
    </source>
</evidence>
<keyword evidence="10" id="KW-1185">Reference proteome</keyword>
<evidence type="ECO:0000256" key="5">
    <source>
        <dbReference type="ARBA" id="ARBA00022842"/>
    </source>
</evidence>
<dbReference type="InParanoid" id="A0A420XQ24"/>
<evidence type="ECO:0000256" key="3">
    <source>
        <dbReference type="ARBA" id="ARBA00022723"/>
    </source>
</evidence>
<dbReference type="PANTHER" id="PTHR12992">
    <property type="entry name" value="NUDIX HYDROLASE"/>
    <property type="match status" value="1"/>
</dbReference>
<evidence type="ECO:0000256" key="1">
    <source>
        <dbReference type="ARBA" id="ARBA00001936"/>
    </source>
</evidence>
<dbReference type="EMBL" id="RBWV01000011">
    <property type="protein sequence ID" value="RKS75383.1"/>
    <property type="molecule type" value="Genomic_DNA"/>
</dbReference>
<dbReference type="Pfam" id="PF00293">
    <property type="entry name" value="NUDIX"/>
    <property type="match status" value="1"/>
</dbReference>
<gene>
    <name evidence="9" type="ORF">CLV35_1846</name>
</gene>
<proteinExistence type="predicted"/>
<organism evidence="9 10">
    <name type="scientific">Motilibacter peucedani</name>
    <dbReference type="NCBI Taxonomy" id="598650"/>
    <lineage>
        <taxon>Bacteria</taxon>
        <taxon>Bacillati</taxon>
        <taxon>Actinomycetota</taxon>
        <taxon>Actinomycetes</taxon>
        <taxon>Motilibacterales</taxon>
        <taxon>Motilibacteraceae</taxon>
        <taxon>Motilibacter</taxon>
    </lineage>
</organism>
<feature type="compositionally biased region" description="Low complexity" evidence="7">
    <location>
        <begin position="215"/>
        <end position="225"/>
    </location>
</feature>
<evidence type="ECO:0000256" key="4">
    <source>
        <dbReference type="ARBA" id="ARBA00022801"/>
    </source>
</evidence>
<keyword evidence="3" id="KW-0479">Metal-binding</keyword>
<keyword evidence="6" id="KW-0464">Manganese</keyword>